<dbReference type="Proteomes" id="UP000217790">
    <property type="component" value="Unassembled WGS sequence"/>
</dbReference>
<dbReference type="InParanoid" id="A0A2H3CZI5"/>
<keyword evidence="3" id="KW-1185">Reference proteome</keyword>
<evidence type="ECO:0000256" key="1">
    <source>
        <dbReference type="SAM" id="MobiDB-lite"/>
    </source>
</evidence>
<feature type="region of interest" description="Disordered" evidence="1">
    <location>
        <begin position="229"/>
        <end position="263"/>
    </location>
</feature>
<sequence>MRDCGKEDRPMSHSPVYAPTANTCTMRSGHFESDKGEMWGKNPKSRQRHKEWAHNGNDVRWISWLVLRLDRSTRHPVRRSHVSGRTTPPSRPEAVVLALVCFRRIVPNSRFRACQMLTRKMFEGLCMLLEYILQSRVRSGYVGHEQKAPNIALPVSSPPVLLYSCACSPEIHRVKSKLPSAALRSCPRHIVGGQDLVSHAKERIVRDALKSPCGTRVLKSLELGVARRKEGDTKYEHGSRPGKGRLEFSVLPWRDSGPSVKQR</sequence>
<reference evidence="3" key="1">
    <citation type="journal article" date="2017" name="Nat. Ecol. Evol.">
        <title>Genome expansion and lineage-specific genetic innovations in the forest pathogenic fungi Armillaria.</title>
        <authorList>
            <person name="Sipos G."/>
            <person name="Prasanna A.N."/>
            <person name="Walter M.C."/>
            <person name="O'Connor E."/>
            <person name="Balint B."/>
            <person name="Krizsan K."/>
            <person name="Kiss B."/>
            <person name="Hess J."/>
            <person name="Varga T."/>
            <person name="Slot J."/>
            <person name="Riley R."/>
            <person name="Boka B."/>
            <person name="Rigling D."/>
            <person name="Barry K."/>
            <person name="Lee J."/>
            <person name="Mihaltcheva S."/>
            <person name="LaButti K."/>
            <person name="Lipzen A."/>
            <person name="Waldron R."/>
            <person name="Moloney N.M."/>
            <person name="Sperisen C."/>
            <person name="Kredics L."/>
            <person name="Vagvoelgyi C."/>
            <person name="Patrignani A."/>
            <person name="Fitzpatrick D."/>
            <person name="Nagy I."/>
            <person name="Doyle S."/>
            <person name="Anderson J.B."/>
            <person name="Grigoriev I.V."/>
            <person name="Gueldener U."/>
            <person name="Muensterkoetter M."/>
            <person name="Nagy L.G."/>
        </authorList>
    </citation>
    <scope>NUCLEOTIDE SEQUENCE [LARGE SCALE GENOMIC DNA]</scope>
    <source>
        <strain evidence="3">Ar21-2</strain>
    </source>
</reference>
<dbReference type="OrthoDB" id="10563092at2759"/>
<feature type="region of interest" description="Disordered" evidence="1">
    <location>
        <begin position="1"/>
        <end position="20"/>
    </location>
</feature>
<evidence type="ECO:0000313" key="2">
    <source>
        <dbReference type="EMBL" id="PBK88459.1"/>
    </source>
</evidence>
<evidence type="ECO:0000313" key="3">
    <source>
        <dbReference type="Proteomes" id="UP000217790"/>
    </source>
</evidence>
<feature type="compositionally biased region" description="Basic and acidic residues" evidence="1">
    <location>
        <begin position="1"/>
        <end position="11"/>
    </location>
</feature>
<name>A0A2H3CZI5_ARMGA</name>
<gene>
    <name evidence="2" type="ORF">ARMGADRAFT_1033842</name>
</gene>
<dbReference type="EMBL" id="KZ293672">
    <property type="protein sequence ID" value="PBK88459.1"/>
    <property type="molecule type" value="Genomic_DNA"/>
</dbReference>
<feature type="compositionally biased region" description="Basic and acidic residues" evidence="1">
    <location>
        <begin position="229"/>
        <end position="239"/>
    </location>
</feature>
<organism evidence="2 3">
    <name type="scientific">Armillaria gallica</name>
    <name type="common">Bulbous honey fungus</name>
    <name type="synonym">Armillaria bulbosa</name>
    <dbReference type="NCBI Taxonomy" id="47427"/>
    <lineage>
        <taxon>Eukaryota</taxon>
        <taxon>Fungi</taxon>
        <taxon>Dikarya</taxon>
        <taxon>Basidiomycota</taxon>
        <taxon>Agaricomycotina</taxon>
        <taxon>Agaricomycetes</taxon>
        <taxon>Agaricomycetidae</taxon>
        <taxon>Agaricales</taxon>
        <taxon>Marasmiineae</taxon>
        <taxon>Physalacriaceae</taxon>
        <taxon>Armillaria</taxon>
    </lineage>
</organism>
<accession>A0A2H3CZI5</accession>
<protein>
    <submittedName>
        <fullName evidence="2">Uncharacterized protein</fullName>
    </submittedName>
</protein>
<proteinExistence type="predicted"/>
<dbReference type="AlphaFoldDB" id="A0A2H3CZI5"/>